<dbReference type="AlphaFoldDB" id="A0A3Q3CX27"/>
<dbReference type="Proteomes" id="UP000264840">
    <property type="component" value="Unplaced"/>
</dbReference>
<dbReference type="GeneTree" id="ENSGT00940000175830"/>
<organism evidence="1 2">
    <name type="scientific">Haplochromis burtoni</name>
    <name type="common">Burton's mouthbrooder</name>
    <name type="synonym">Chromis burtoni</name>
    <dbReference type="NCBI Taxonomy" id="8153"/>
    <lineage>
        <taxon>Eukaryota</taxon>
        <taxon>Metazoa</taxon>
        <taxon>Chordata</taxon>
        <taxon>Craniata</taxon>
        <taxon>Vertebrata</taxon>
        <taxon>Euteleostomi</taxon>
        <taxon>Actinopterygii</taxon>
        <taxon>Neopterygii</taxon>
        <taxon>Teleostei</taxon>
        <taxon>Neoteleostei</taxon>
        <taxon>Acanthomorphata</taxon>
        <taxon>Ovalentaria</taxon>
        <taxon>Cichlomorphae</taxon>
        <taxon>Cichliformes</taxon>
        <taxon>Cichlidae</taxon>
        <taxon>African cichlids</taxon>
        <taxon>Pseudocrenilabrinae</taxon>
        <taxon>Haplochromini</taxon>
        <taxon>Haplochromis</taxon>
    </lineage>
</organism>
<dbReference type="STRING" id="8153.ENSHBUP00000032718"/>
<name>A0A3Q3CX27_HAPBU</name>
<proteinExistence type="predicted"/>
<reference evidence="1" key="1">
    <citation type="submission" date="2025-08" db="UniProtKB">
        <authorList>
            <consortium name="Ensembl"/>
        </authorList>
    </citation>
    <scope>IDENTIFICATION</scope>
</reference>
<keyword evidence="2" id="KW-1185">Reference proteome</keyword>
<evidence type="ECO:0000313" key="2">
    <source>
        <dbReference type="Proteomes" id="UP000264840"/>
    </source>
</evidence>
<dbReference type="Ensembl" id="ENSHBUT00000025881.1">
    <property type="protein sequence ID" value="ENSHBUP00000032718.1"/>
    <property type="gene ID" value="ENSHBUG00000019176.1"/>
</dbReference>
<evidence type="ECO:0000313" key="1">
    <source>
        <dbReference type="Ensembl" id="ENSHBUP00000032718.1"/>
    </source>
</evidence>
<accession>A0A3Q3CX27</accession>
<reference evidence="1" key="2">
    <citation type="submission" date="2025-09" db="UniProtKB">
        <authorList>
            <consortium name="Ensembl"/>
        </authorList>
    </citation>
    <scope>IDENTIFICATION</scope>
</reference>
<protein>
    <submittedName>
        <fullName evidence="1">Uncharacterized protein</fullName>
    </submittedName>
</protein>
<sequence>MSIRGQDQVEKKYDPLDTTLKFVDREDDLDSSCDDSLRAEMSCGHAVTPESLTRWCRSLLDEGNYKFRCPALVDGMECQDCHNALIKYTIK</sequence>